<dbReference type="GO" id="GO:0042617">
    <property type="term" value="P:paclitaxel biosynthetic process"/>
    <property type="evidence" value="ECO:0007669"/>
    <property type="project" value="UniProtKB-KW"/>
</dbReference>
<keyword evidence="6" id="KW-0876">Taxol biosynthesis</keyword>
<evidence type="ECO:0008006" key="10">
    <source>
        <dbReference type="Google" id="ProtNLM"/>
    </source>
</evidence>
<keyword evidence="5 7" id="KW-0408">Iron</keyword>
<reference evidence="8 9" key="1">
    <citation type="journal article" date="2021" name="Nat. Plants">
        <title>The Taxus genome provides insights into paclitaxel biosynthesis.</title>
        <authorList>
            <person name="Xiong X."/>
            <person name="Gou J."/>
            <person name="Liao Q."/>
            <person name="Li Y."/>
            <person name="Zhou Q."/>
            <person name="Bi G."/>
            <person name="Li C."/>
            <person name="Du R."/>
            <person name="Wang X."/>
            <person name="Sun T."/>
            <person name="Guo L."/>
            <person name="Liang H."/>
            <person name="Lu P."/>
            <person name="Wu Y."/>
            <person name="Zhang Z."/>
            <person name="Ro D.K."/>
            <person name="Shang Y."/>
            <person name="Huang S."/>
            <person name="Yan J."/>
        </authorList>
    </citation>
    <scope>NUCLEOTIDE SEQUENCE [LARGE SCALE GENOMIC DNA]</scope>
    <source>
        <strain evidence="8">Ta-2019</strain>
    </source>
</reference>
<dbReference type="PANTHER" id="PTHR24296">
    <property type="entry name" value="CYTOCHROME P450"/>
    <property type="match status" value="1"/>
</dbReference>
<dbReference type="Proteomes" id="UP000824469">
    <property type="component" value="Unassembled WGS sequence"/>
</dbReference>
<dbReference type="GO" id="GO:0005506">
    <property type="term" value="F:iron ion binding"/>
    <property type="evidence" value="ECO:0007669"/>
    <property type="project" value="InterPro"/>
</dbReference>
<dbReference type="InterPro" id="IPR036396">
    <property type="entry name" value="Cyt_P450_sf"/>
</dbReference>
<keyword evidence="4" id="KW-0560">Oxidoreductase</keyword>
<name>A0AA38G0T6_TAXCH</name>
<comment type="cofactor">
    <cofactor evidence="7">
        <name>heme</name>
        <dbReference type="ChEBI" id="CHEBI:30413"/>
    </cofactor>
</comment>
<feature type="binding site" description="axial binding residue" evidence="7">
    <location>
        <position position="215"/>
    </location>
    <ligand>
        <name>heme</name>
        <dbReference type="ChEBI" id="CHEBI:30413"/>
    </ligand>
    <ligandPart>
        <name>Fe</name>
        <dbReference type="ChEBI" id="CHEBI:18248"/>
    </ligandPart>
</feature>
<dbReference type="InterPro" id="IPR002401">
    <property type="entry name" value="Cyt_P450_E_grp-I"/>
</dbReference>
<evidence type="ECO:0000256" key="2">
    <source>
        <dbReference type="ARBA" id="ARBA00010617"/>
    </source>
</evidence>
<dbReference type="SUPFAM" id="SSF48264">
    <property type="entry name" value="Cytochrome P450"/>
    <property type="match status" value="1"/>
</dbReference>
<proteinExistence type="inferred from homology"/>
<comment type="caution">
    <text evidence="8">The sequence shown here is derived from an EMBL/GenBank/DDBJ whole genome shotgun (WGS) entry which is preliminary data.</text>
</comment>
<dbReference type="AlphaFoldDB" id="A0AA38G0T6"/>
<evidence type="ECO:0000256" key="3">
    <source>
        <dbReference type="ARBA" id="ARBA00022723"/>
    </source>
</evidence>
<feature type="non-terminal residue" evidence="8">
    <location>
        <position position="237"/>
    </location>
</feature>
<evidence type="ECO:0000256" key="1">
    <source>
        <dbReference type="ARBA" id="ARBA00005122"/>
    </source>
</evidence>
<sequence>MMKYLNLGWERRIQYGRAVVYEFVDQLLARRAASGHDHEILWSILVLERESGREVSHNTIRSSMVSLIMAGKDTVSAGLTYFFWLLARHPRVEAKILAELRGILNSDHDDPRAFTFEELKAMDYLHAALSESLRLYPPIPRGGNGSRRRRCSARWNARGEGCTGLLSDLLVRKEWRACGAKDCLEFKPERWLKNGRFVRESDFKFAAFNAGPRRCTGREFAYWQMKWVAASIISRYQ</sequence>
<dbReference type="PRINTS" id="PR00463">
    <property type="entry name" value="EP450I"/>
</dbReference>
<evidence type="ECO:0000256" key="6">
    <source>
        <dbReference type="ARBA" id="ARBA00023059"/>
    </source>
</evidence>
<dbReference type="InterPro" id="IPR001128">
    <property type="entry name" value="Cyt_P450"/>
</dbReference>
<evidence type="ECO:0000256" key="7">
    <source>
        <dbReference type="PIRSR" id="PIRSR602401-1"/>
    </source>
</evidence>
<dbReference type="GO" id="GO:0004497">
    <property type="term" value="F:monooxygenase activity"/>
    <property type="evidence" value="ECO:0007669"/>
    <property type="project" value="InterPro"/>
</dbReference>
<evidence type="ECO:0000313" key="8">
    <source>
        <dbReference type="EMBL" id="KAH9312794.1"/>
    </source>
</evidence>
<comment type="pathway">
    <text evidence="1">Alkaloid biosynthesis; taxol biosynthesis.</text>
</comment>
<protein>
    <recommendedName>
        <fullName evidence="10">Cytochrome P450</fullName>
    </recommendedName>
</protein>
<gene>
    <name evidence="8" type="ORF">KI387_027829</name>
</gene>
<dbReference type="Gene3D" id="1.10.630.10">
    <property type="entry name" value="Cytochrome P450"/>
    <property type="match status" value="1"/>
</dbReference>
<dbReference type="OMA" id="REVSHNT"/>
<evidence type="ECO:0000313" key="9">
    <source>
        <dbReference type="Proteomes" id="UP000824469"/>
    </source>
</evidence>
<dbReference type="PRINTS" id="PR00385">
    <property type="entry name" value="P450"/>
</dbReference>
<accession>A0AA38G0T6</accession>
<dbReference type="GO" id="GO:0016705">
    <property type="term" value="F:oxidoreductase activity, acting on paired donors, with incorporation or reduction of molecular oxygen"/>
    <property type="evidence" value="ECO:0007669"/>
    <property type="project" value="InterPro"/>
</dbReference>
<dbReference type="GO" id="GO:0020037">
    <property type="term" value="F:heme binding"/>
    <property type="evidence" value="ECO:0007669"/>
    <property type="project" value="InterPro"/>
</dbReference>
<evidence type="ECO:0000256" key="5">
    <source>
        <dbReference type="ARBA" id="ARBA00023004"/>
    </source>
</evidence>
<dbReference type="EMBL" id="JAHRHJ020000006">
    <property type="protein sequence ID" value="KAH9312794.1"/>
    <property type="molecule type" value="Genomic_DNA"/>
</dbReference>
<comment type="similarity">
    <text evidence="2">Belongs to the cytochrome P450 family.</text>
</comment>
<evidence type="ECO:0000256" key="4">
    <source>
        <dbReference type="ARBA" id="ARBA00023002"/>
    </source>
</evidence>
<keyword evidence="9" id="KW-1185">Reference proteome</keyword>
<dbReference type="Pfam" id="PF00067">
    <property type="entry name" value="p450"/>
    <property type="match status" value="2"/>
</dbReference>
<keyword evidence="7" id="KW-0349">Heme</keyword>
<keyword evidence="3 7" id="KW-0479">Metal-binding</keyword>
<organism evidence="8 9">
    <name type="scientific">Taxus chinensis</name>
    <name type="common">Chinese yew</name>
    <name type="synonym">Taxus wallichiana var. chinensis</name>
    <dbReference type="NCBI Taxonomy" id="29808"/>
    <lineage>
        <taxon>Eukaryota</taxon>
        <taxon>Viridiplantae</taxon>
        <taxon>Streptophyta</taxon>
        <taxon>Embryophyta</taxon>
        <taxon>Tracheophyta</taxon>
        <taxon>Spermatophyta</taxon>
        <taxon>Pinopsida</taxon>
        <taxon>Pinidae</taxon>
        <taxon>Conifers II</taxon>
        <taxon>Cupressales</taxon>
        <taxon>Taxaceae</taxon>
        <taxon>Taxus</taxon>
    </lineage>
</organism>